<evidence type="ECO:0000256" key="1">
    <source>
        <dbReference type="SAM" id="MobiDB-lite"/>
    </source>
</evidence>
<gene>
    <name evidence="2" type="ORF">FJZ00_05075</name>
</gene>
<reference evidence="2 3" key="1">
    <citation type="submission" date="2019-03" db="EMBL/GenBank/DDBJ databases">
        <title>Lake Tanganyika Metagenome-Assembled Genomes (MAGs).</title>
        <authorList>
            <person name="Tran P."/>
        </authorList>
    </citation>
    <scope>NUCLEOTIDE SEQUENCE [LARGE SCALE GENOMIC DNA]</scope>
    <source>
        <strain evidence="2">K_DeepCast_65m_m2_236</strain>
    </source>
</reference>
<organism evidence="2 3">
    <name type="scientific">Candidatus Tanganyikabacteria bacterium</name>
    <dbReference type="NCBI Taxonomy" id="2961651"/>
    <lineage>
        <taxon>Bacteria</taxon>
        <taxon>Bacillati</taxon>
        <taxon>Candidatus Sericytochromatia</taxon>
        <taxon>Candidatus Tanganyikabacteria</taxon>
    </lineage>
</organism>
<dbReference type="EMBL" id="VGJX01000235">
    <property type="protein sequence ID" value="MBM3274500.1"/>
    <property type="molecule type" value="Genomic_DNA"/>
</dbReference>
<sequence>MRHPHTEARPPQGAPPKQPQEDEADEARPIDLWSRLLGRGEDSASQRKRRTK</sequence>
<protein>
    <submittedName>
        <fullName evidence="2">Uncharacterized protein</fullName>
    </submittedName>
</protein>
<evidence type="ECO:0000313" key="2">
    <source>
        <dbReference type="EMBL" id="MBM3274500.1"/>
    </source>
</evidence>
<proteinExistence type="predicted"/>
<dbReference type="AlphaFoldDB" id="A0A937X5E4"/>
<evidence type="ECO:0000313" key="3">
    <source>
        <dbReference type="Proteomes" id="UP000703893"/>
    </source>
</evidence>
<accession>A0A937X5E4</accession>
<feature type="region of interest" description="Disordered" evidence="1">
    <location>
        <begin position="1"/>
        <end position="52"/>
    </location>
</feature>
<comment type="caution">
    <text evidence="2">The sequence shown here is derived from an EMBL/GenBank/DDBJ whole genome shotgun (WGS) entry which is preliminary data.</text>
</comment>
<name>A0A937X5E4_9BACT</name>
<dbReference type="Proteomes" id="UP000703893">
    <property type="component" value="Unassembled WGS sequence"/>
</dbReference>